<protein>
    <submittedName>
        <fullName evidence="2">Uncharacterized protein</fullName>
    </submittedName>
</protein>
<feature type="compositionally biased region" description="Pro residues" evidence="1">
    <location>
        <begin position="9"/>
        <end position="26"/>
    </location>
</feature>
<sequence length="757" mass="83749">MPSSGPSDKSPPPQTVDIPPAEPDQPPGDANAYVETLKKCWATGSRLELLQSHIPKYASSLAESRTRANDYLDIIVNDYFTHFHWKLKVSEEPPADVSLISHCSETLTPLESLQKQRKIASMRKTLRNWFDNRSKAVHKIGPSTKAENNPWTRLLSQLSGVSPNKPRALQAHQRWSKDFYESIVKARFEAQWELSSCPPTEKTLFRDRVTRVIFEEQEPSVIKKYEVLAQTEGKEAVKKWKALLENPPLTDPVSRQAALDGLAPFAGPLLSGISSALGMHVTLMVGGPEPRKQGKISVISMHEGVDLCPQPRNWQTANKEKFKIVTKLFQEFLDGCYTEEDHCDRKLPDTPTKDPKDSDGLLAHPNSDTGMAEGTTLNTSTNDKGKAVKRPAKSKRSAVHDDNARLTYVDRRTGNPITTKKGPSDINFRPFVPSSNAQTNGTLIPAGDESSRSPPPSNSEPIPELASSQAIDTPPCPSDAHTNQIPISVGAERSRSALPSDSEPLPEVANSQPPPAFPSEPPTQVLELQPPPASPSEPPMQVLELLLSPRVDNAVCSLAQDSQNDDIVLPTNSPAWIREAIEYLTAPQLPSRYNALLTTFLELEKSSGFSSEKGTASLSSKDRPLAIHWWISRARTGQPPIPENFGTAFWSWWCGIQPAWRNISPSDEVPRHNGNDWSLLDKPGKNGFWSVLAALKWWGCANSTGCDDPLWHTAVDDVKWVMERITEFRCSTVSSQETFGTRTKKSTFVEASQIQQP</sequence>
<gene>
    <name evidence="2" type="ORF">HD556DRAFT_1443005</name>
</gene>
<accession>A0A9P7ASZ3</accession>
<evidence type="ECO:0000313" key="3">
    <source>
        <dbReference type="Proteomes" id="UP000719766"/>
    </source>
</evidence>
<feature type="compositionally biased region" description="Pro residues" evidence="1">
    <location>
        <begin position="529"/>
        <end position="538"/>
    </location>
</feature>
<evidence type="ECO:0000256" key="1">
    <source>
        <dbReference type="SAM" id="MobiDB-lite"/>
    </source>
</evidence>
<name>A0A9P7ASZ3_9AGAM</name>
<dbReference type="RefSeq" id="XP_041160610.1">
    <property type="nucleotide sequence ID" value="XM_041306545.1"/>
</dbReference>
<feature type="region of interest" description="Disordered" evidence="1">
    <location>
        <begin position="341"/>
        <end position="539"/>
    </location>
</feature>
<feature type="compositionally biased region" description="Polar residues" evidence="1">
    <location>
        <begin position="433"/>
        <end position="442"/>
    </location>
</feature>
<reference evidence="2" key="1">
    <citation type="journal article" date="2020" name="New Phytol.">
        <title>Comparative genomics reveals dynamic genome evolution in host specialist ectomycorrhizal fungi.</title>
        <authorList>
            <person name="Lofgren L.A."/>
            <person name="Nguyen N.H."/>
            <person name="Vilgalys R."/>
            <person name="Ruytinx J."/>
            <person name="Liao H.L."/>
            <person name="Branco S."/>
            <person name="Kuo A."/>
            <person name="LaButti K."/>
            <person name="Lipzen A."/>
            <person name="Andreopoulos W."/>
            <person name="Pangilinan J."/>
            <person name="Riley R."/>
            <person name="Hundley H."/>
            <person name="Na H."/>
            <person name="Barry K."/>
            <person name="Grigoriev I.V."/>
            <person name="Stajich J.E."/>
            <person name="Kennedy P.G."/>
        </authorList>
    </citation>
    <scope>NUCLEOTIDE SEQUENCE</scope>
    <source>
        <strain evidence="2">S12</strain>
    </source>
</reference>
<feature type="compositionally biased region" description="Pro residues" evidence="1">
    <location>
        <begin position="512"/>
        <end position="521"/>
    </location>
</feature>
<feature type="compositionally biased region" description="Basic and acidic residues" evidence="1">
    <location>
        <begin position="341"/>
        <end position="359"/>
    </location>
</feature>
<dbReference type="GeneID" id="64600309"/>
<feature type="region of interest" description="Disordered" evidence="1">
    <location>
        <begin position="1"/>
        <end position="31"/>
    </location>
</feature>
<feature type="compositionally biased region" description="Basic and acidic residues" evidence="1">
    <location>
        <begin position="398"/>
        <end position="413"/>
    </location>
</feature>
<feature type="compositionally biased region" description="Basic residues" evidence="1">
    <location>
        <begin position="387"/>
        <end position="397"/>
    </location>
</feature>
<proteinExistence type="predicted"/>
<dbReference type="Proteomes" id="UP000719766">
    <property type="component" value="Unassembled WGS sequence"/>
</dbReference>
<dbReference type="EMBL" id="JABBWE010000026">
    <property type="protein sequence ID" value="KAG1794443.1"/>
    <property type="molecule type" value="Genomic_DNA"/>
</dbReference>
<comment type="caution">
    <text evidence="2">The sequence shown here is derived from an EMBL/GenBank/DDBJ whole genome shotgun (WGS) entry which is preliminary data.</text>
</comment>
<evidence type="ECO:0000313" key="2">
    <source>
        <dbReference type="EMBL" id="KAG1794443.1"/>
    </source>
</evidence>
<keyword evidence="3" id="KW-1185">Reference proteome</keyword>
<dbReference type="AlphaFoldDB" id="A0A9P7ASZ3"/>
<organism evidence="2 3">
    <name type="scientific">Suillus plorans</name>
    <dbReference type="NCBI Taxonomy" id="116603"/>
    <lineage>
        <taxon>Eukaryota</taxon>
        <taxon>Fungi</taxon>
        <taxon>Dikarya</taxon>
        <taxon>Basidiomycota</taxon>
        <taxon>Agaricomycotina</taxon>
        <taxon>Agaricomycetes</taxon>
        <taxon>Agaricomycetidae</taxon>
        <taxon>Boletales</taxon>
        <taxon>Suillineae</taxon>
        <taxon>Suillaceae</taxon>
        <taxon>Suillus</taxon>
    </lineage>
</organism>
<dbReference type="OrthoDB" id="3250313at2759"/>